<feature type="region of interest" description="Disordered" evidence="1">
    <location>
        <begin position="132"/>
        <end position="179"/>
    </location>
</feature>
<gene>
    <name evidence="2" type="ordered locus">Dde_1347</name>
</gene>
<keyword evidence="3" id="KW-1185">Reference proteome</keyword>
<accession>Q312J8</accession>
<evidence type="ECO:0008006" key="4">
    <source>
        <dbReference type="Google" id="ProtNLM"/>
    </source>
</evidence>
<dbReference type="Proteomes" id="UP000002710">
    <property type="component" value="Chromosome"/>
</dbReference>
<reference evidence="2 3" key="1">
    <citation type="journal article" date="2011" name="J. Bacteriol.">
        <title>Complete genome sequence and updated annotation of Desulfovibrio alaskensis G20.</title>
        <authorList>
            <person name="Hauser L.J."/>
            <person name="Land M.L."/>
            <person name="Brown S.D."/>
            <person name="Larimer F."/>
            <person name="Keller K.L."/>
            <person name="Rapp-Giles B.J."/>
            <person name="Price M.N."/>
            <person name="Lin M."/>
            <person name="Bruce D.C."/>
            <person name="Detter J.C."/>
            <person name="Tapia R."/>
            <person name="Han C.S."/>
            <person name="Goodwin L.A."/>
            <person name="Cheng J.F."/>
            <person name="Pitluck S."/>
            <person name="Copeland A."/>
            <person name="Lucas S."/>
            <person name="Nolan M."/>
            <person name="Lapidus A.L."/>
            <person name="Palumbo A.V."/>
            <person name="Wall J.D."/>
        </authorList>
    </citation>
    <scope>NUCLEOTIDE SEQUENCE [LARGE SCALE GENOMIC DNA]</scope>
    <source>
        <strain evidence="3">ATCC BAA 1058 / DSM 17464 / G20</strain>
    </source>
</reference>
<name>Q312J8_OLEA2</name>
<dbReference type="eggNOG" id="ENOG50318CB">
    <property type="taxonomic scope" value="Bacteria"/>
</dbReference>
<proteinExistence type="predicted"/>
<feature type="region of interest" description="Disordered" evidence="1">
    <location>
        <begin position="65"/>
        <end position="91"/>
    </location>
</feature>
<protein>
    <recommendedName>
        <fullName evidence="4">FlxA-like protein</fullName>
    </recommendedName>
</protein>
<dbReference type="RefSeq" id="WP_011367325.1">
    <property type="nucleotide sequence ID" value="NC_007519.1"/>
</dbReference>
<evidence type="ECO:0000313" key="2">
    <source>
        <dbReference type="EMBL" id="ABB38148.1"/>
    </source>
</evidence>
<evidence type="ECO:0000313" key="3">
    <source>
        <dbReference type="Proteomes" id="UP000002710"/>
    </source>
</evidence>
<dbReference type="HOGENOM" id="CLU_1501168_0_0_7"/>
<dbReference type="KEGG" id="dde:Dde_1347"/>
<feature type="compositionally biased region" description="Low complexity" evidence="1">
    <location>
        <begin position="136"/>
        <end position="148"/>
    </location>
</feature>
<organism evidence="2 3">
    <name type="scientific">Oleidesulfovibrio alaskensis (strain ATCC BAA-1058 / DSM 17464 / G20)</name>
    <name type="common">Desulfovibrio alaskensis</name>
    <dbReference type="NCBI Taxonomy" id="207559"/>
    <lineage>
        <taxon>Bacteria</taxon>
        <taxon>Pseudomonadati</taxon>
        <taxon>Thermodesulfobacteriota</taxon>
        <taxon>Desulfovibrionia</taxon>
        <taxon>Desulfovibrionales</taxon>
        <taxon>Desulfovibrionaceae</taxon>
        <taxon>Oleidesulfovibrio</taxon>
    </lineage>
</organism>
<dbReference type="AlphaFoldDB" id="Q312J8"/>
<sequence length="179" mass="18968">MAISFDSFPLGMSALKRDLHLVDEDAGKKNGAVGTLRTGSAAAGDAAQGAASAGGVVVEISDEARRRAAGEPDTTFTAAPAKADGGEGEDKTTLEQLIDRLKERIEKLKQEIRELEQKSMPDEAKQKMLEMKRNELMQLQQQLAEAQMKQGEGAEGSSGSSFDGRGTSAQGATTMVRPD</sequence>
<dbReference type="EMBL" id="CP000112">
    <property type="protein sequence ID" value="ABB38148.1"/>
    <property type="molecule type" value="Genomic_DNA"/>
</dbReference>
<evidence type="ECO:0000256" key="1">
    <source>
        <dbReference type="SAM" id="MobiDB-lite"/>
    </source>
</evidence>